<accession>A0ABM0GSR6</accession>
<sequence>MQDWFYHAPAKRREDCGAVEYPAPSQIPLLSGVELDGTEDEYSAKRGYYKESDTKYIRLAKQGGRKDLLRFRSPKTLSEEPVPYPRPEWLDWNETREPDAGPRQVYMPEYMVYDEHQADADAEPYYARQPPYSLHDNISVFQRDGAKATDKTVRLPEIKRPHKRHTFQKVQSNKPAGLDRTGKKQQPANRPGVNDTEPVAFNKLLSMGYQKDWVLEREKYYKKQQSVIDQKRKLVPANAATVSEYQEAIGKGVDKPVSGQTSTQRRTKFSASEKKEIPVEDDKLFKLSKFNKVQAKVNTRREDQTYPHNMQSSQPQPMEA</sequence>
<dbReference type="Proteomes" id="UP000694865">
    <property type="component" value="Unplaced"/>
</dbReference>
<feature type="region of interest" description="Disordered" evidence="1">
    <location>
        <begin position="296"/>
        <end position="320"/>
    </location>
</feature>
<dbReference type="InterPro" id="IPR040247">
    <property type="entry name" value="DUF5524"/>
</dbReference>
<keyword evidence="2" id="KW-1185">Reference proteome</keyword>
<evidence type="ECO:0000256" key="1">
    <source>
        <dbReference type="SAM" id="MobiDB-lite"/>
    </source>
</evidence>
<name>A0ABM0GSR6_SACKO</name>
<organism evidence="2 3">
    <name type="scientific">Saccoglossus kowalevskii</name>
    <name type="common">Acorn worm</name>
    <dbReference type="NCBI Taxonomy" id="10224"/>
    <lineage>
        <taxon>Eukaryota</taxon>
        <taxon>Metazoa</taxon>
        <taxon>Hemichordata</taxon>
        <taxon>Enteropneusta</taxon>
        <taxon>Harrimaniidae</taxon>
        <taxon>Saccoglossus</taxon>
    </lineage>
</organism>
<protein>
    <submittedName>
        <fullName evidence="3">Uncharacterized protein C7orf57-like</fullName>
    </submittedName>
</protein>
<dbReference type="PANTHER" id="PTHR31097">
    <property type="entry name" value="SI:DKEY-276J7.1"/>
    <property type="match status" value="1"/>
</dbReference>
<dbReference type="GeneID" id="100378723"/>
<evidence type="ECO:0000313" key="2">
    <source>
        <dbReference type="Proteomes" id="UP000694865"/>
    </source>
</evidence>
<feature type="compositionally biased region" description="Polar residues" evidence="1">
    <location>
        <begin position="306"/>
        <end position="320"/>
    </location>
</feature>
<dbReference type="PANTHER" id="PTHR31097:SF2">
    <property type="entry name" value="CHROMOSOME 7 OPEN READING FRAME 57"/>
    <property type="match status" value="1"/>
</dbReference>
<reference evidence="3" key="1">
    <citation type="submission" date="2025-08" db="UniProtKB">
        <authorList>
            <consortium name="RefSeq"/>
        </authorList>
    </citation>
    <scope>IDENTIFICATION</scope>
    <source>
        <tissue evidence="3">Testes</tissue>
    </source>
</reference>
<feature type="region of interest" description="Disordered" evidence="1">
    <location>
        <begin position="250"/>
        <end position="275"/>
    </location>
</feature>
<gene>
    <name evidence="3" type="primary">LOC100378723</name>
</gene>
<evidence type="ECO:0000313" key="3">
    <source>
        <dbReference type="RefSeq" id="XP_002736555.1"/>
    </source>
</evidence>
<feature type="region of interest" description="Disordered" evidence="1">
    <location>
        <begin position="156"/>
        <end position="197"/>
    </location>
</feature>
<feature type="region of interest" description="Disordered" evidence="1">
    <location>
        <begin position="77"/>
        <end position="101"/>
    </location>
</feature>
<proteinExistence type="predicted"/>
<dbReference type="Pfam" id="PF17662">
    <property type="entry name" value="DUF5524"/>
    <property type="match status" value="1"/>
</dbReference>
<dbReference type="RefSeq" id="XP_002736555.1">
    <property type="nucleotide sequence ID" value="XM_002736509.2"/>
</dbReference>